<accession>A0A4Z2F0Q7</accession>
<feature type="region of interest" description="Disordered" evidence="1">
    <location>
        <begin position="1"/>
        <end position="36"/>
    </location>
</feature>
<sequence length="130" mass="13899">MKPTLSHCAASRGEDGDYKGDPHRGRFDPTANASAGTTNAIFRPPIVIATTRGAQKAPALLYDKRRLCSAGLQLSIKSRRMQVVGSEARGDKGRCNVQQVGSCINLSGFPVAIMYAGLLLTRRRLASSPV</sequence>
<proteinExistence type="predicted"/>
<gene>
    <name evidence="2" type="ORF">EYF80_055050</name>
</gene>
<reference evidence="2 3" key="1">
    <citation type="submission" date="2019-03" db="EMBL/GenBank/DDBJ databases">
        <title>First draft genome of Liparis tanakae, snailfish: a comprehensive survey of snailfish specific genes.</title>
        <authorList>
            <person name="Kim W."/>
            <person name="Song I."/>
            <person name="Jeong J.-H."/>
            <person name="Kim D."/>
            <person name="Kim S."/>
            <person name="Ryu S."/>
            <person name="Song J.Y."/>
            <person name="Lee S.K."/>
        </authorList>
    </citation>
    <scope>NUCLEOTIDE SEQUENCE [LARGE SCALE GENOMIC DNA]</scope>
    <source>
        <tissue evidence="2">Muscle</tissue>
    </source>
</reference>
<keyword evidence="3" id="KW-1185">Reference proteome</keyword>
<name>A0A4Z2F0Q7_9TELE</name>
<dbReference type="Proteomes" id="UP000314294">
    <property type="component" value="Unassembled WGS sequence"/>
</dbReference>
<dbReference type="AlphaFoldDB" id="A0A4Z2F0Q7"/>
<evidence type="ECO:0000313" key="2">
    <source>
        <dbReference type="EMBL" id="TNN34786.1"/>
    </source>
</evidence>
<feature type="compositionally biased region" description="Basic and acidic residues" evidence="1">
    <location>
        <begin position="12"/>
        <end position="27"/>
    </location>
</feature>
<evidence type="ECO:0000313" key="3">
    <source>
        <dbReference type="Proteomes" id="UP000314294"/>
    </source>
</evidence>
<protein>
    <submittedName>
        <fullName evidence="2">Uncharacterized protein</fullName>
    </submittedName>
</protein>
<dbReference type="EMBL" id="SRLO01001889">
    <property type="protein sequence ID" value="TNN34786.1"/>
    <property type="molecule type" value="Genomic_DNA"/>
</dbReference>
<comment type="caution">
    <text evidence="2">The sequence shown here is derived from an EMBL/GenBank/DDBJ whole genome shotgun (WGS) entry which is preliminary data.</text>
</comment>
<organism evidence="2 3">
    <name type="scientific">Liparis tanakae</name>
    <name type="common">Tanaka's snailfish</name>
    <dbReference type="NCBI Taxonomy" id="230148"/>
    <lineage>
        <taxon>Eukaryota</taxon>
        <taxon>Metazoa</taxon>
        <taxon>Chordata</taxon>
        <taxon>Craniata</taxon>
        <taxon>Vertebrata</taxon>
        <taxon>Euteleostomi</taxon>
        <taxon>Actinopterygii</taxon>
        <taxon>Neopterygii</taxon>
        <taxon>Teleostei</taxon>
        <taxon>Neoteleostei</taxon>
        <taxon>Acanthomorphata</taxon>
        <taxon>Eupercaria</taxon>
        <taxon>Perciformes</taxon>
        <taxon>Cottioidei</taxon>
        <taxon>Cottales</taxon>
        <taxon>Liparidae</taxon>
        <taxon>Liparis</taxon>
    </lineage>
</organism>
<evidence type="ECO:0000256" key="1">
    <source>
        <dbReference type="SAM" id="MobiDB-lite"/>
    </source>
</evidence>